<dbReference type="SUPFAM" id="SSF52266">
    <property type="entry name" value="SGNH hydrolase"/>
    <property type="match status" value="1"/>
</dbReference>
<dbReference type="PANTHER" id="PTHR30383">
    <property type="entry name" value="THIOESTERASE 1/PROTEASE 1/LYSOPHOSPHOLIPASE L1"/>
    <property type="match status" value="1"/>
</dbReference>
<dbReference type="InterPro" id="IPR051532">
    <property type="entry name" value="Ester_Hydrolysis_Enzymes"/>
</dbReference>
<name>A0A2S7X6L0_9GAMM</name>
<reference evidence="2" key="4">
    <citation type="submission" date="2023-01" db="EMBL/GenBank/DDBJ databases">
        <title>Draft genome sequence of Aliivibrio sifiae strain NBRC 105001.</title>
        <authorList>
            <person name="Sun Q."/>
            <person name="Mori K."/>
        </authorList>
    </citation>
    <scope>NUCLEOTIDE SEQUENCE</scope>
    <source>
        <strain evidence="2">NBRC 105001</strain>
    </source>
</reference>
<dbReference type="GO" id="GO:0016788">
    <property type="term" value="F:hydrolase activity, acting on ester bonds"/>
    <property type="evidence" value="ECO:0007669"/>
    <property type="project" value="UniProtKB-ARBA"/>
</dbReference>
<evidence type="ECO:0000313" key="4">
    <source>
        <dbReference type="Proteomes" id="UP000239273"/>
    </source>
</evidence>
<dbReference type="EMBL" id="BSOU01000002">
    <property type="protein sequence ID" value="GLR73887.1"/>
    <property type="molecule type" value="Genomic_DNA"/>
</dbReference>
<sequence length="280" mass="31991">MKTKLTDYLLKNDSIDLYGLFHRFQSISIYDLINELHSLKEELQLTTKLSSLTSQIDGLLPKLNEISDPTQQVAFLCKEIDIAQRGHSMSRYIHLVDSHQTFVPEVDVVLFGDSITEWGPWQDVFTDILHVNRGIAGDTTFGMLRRIDTTMAVKPKLISIMAGVNDLAQGFSVDSVFENYTKMLSYWQESRCFILVQSTLYCGNKLVHLNPKVTELNQRLEVYCQQHQLTYLDVNAILSPNGVLSNQYTCDDLHLNALAYSKWIIVLKPQIEKLLTLSRS</sequence>
<proteinExistence type="predicted"/>
<reference evidence="2" key="1">
    <citation type="journal article" date="2014" name="Int. J. Syst. Evol. Microbiol.">
        <title>Complete genome of a new Firmicutes species belonging to the dominant human colonic microbiota ('Ruminococcus bicirculans') reveals two chromosomes and a selective capacity to utilize plant glucans.</title>
        <authorList>
            <consortium name="NISC Comparative Sequencing Program"/>
            <person name="Wegmann U."/>
            <person name="Louis P."/>
            <person name="Goesmann A."/>
            <person name="Henrissat B."/>
            <person name="Duncan S.H."/>
            <person name="Flint H.J."/>
        </authorList>
    </citation>
    <scope>NUCLEOTIDE SEQUENCE</scope>
    <source>
        <strain evidence="2">NBRC 105001</strain>
    </source>
</reference>
<gene>
    <name evidence="3" type="ORF">BTO23_12695</name>
    <name evidence="2" type="ORF">GCM10007855_07610</name>
</gene>
<dbReference type="InterPro" id="IPR036514">
    <property type="entry name" value="SGNH_hydro_sf"/>
</dbReference>
<dbReference type="Pfam" id="PF13472">
    <property type="entry name" value="Lipase_GDSL_2"/>
    <property type="match status" value="1"/>
</dbReference>
<evidence type="ECO:0000313" key="5">
    <source>
        <dbReference type="Proteomes" id="UP001156660"/>
    </source>
</evidence>
<reference evidence="5" key="3">
    <citation type="journal article" date="2019" name="Int. J. Syst. Evol. Microbiol.">
        <title>The Global Catalogue of Microorganisms (GCM) 10K type strain sequencing project: providing services to taxonomists for standard genome sequencing and annotation.</title>
        <authorList>
            <consortium name="The Broad Institute Genomics Platform"/>
            <consortium name="The Broad Institute Genome Sequencing Center for Infectious Disease"/>
            <person name="Wu L."/>
            <person name="Ma J."/>
        </authorList>
    </citation>
    <scope>NUCLEOTIDE SEQUENCE [LARGE SCALE GENOMIC DNA]</scope>
    <source>
        <strain evidence="5">NBRC 105001</strain>
    </source>
</reference>
<evidence type="ECO:0000313" key="2">
    <source>
        <dbReference type="EMBL" id="GLR73887.1"/>
    </source>
</evidence>
<dbReference type="Proteomes" id="UP001156660">
    <property type="component" value="Unassembled WGS sequence"/>
</dbReference>
<comment type="caution">
    <text evidence="3">The sequence shown here is derived from an EMBL/GenBank/DDBJ whole genome shotgun (WGS) entry which is preliminary data.</text>
</comment>
<accession>A0A2S7X6L0</accession>
<dbReference type="Proteomes" id="UP000239273">
    <property type="component" value="Unassembled WGS sequence"/>
</dbReference>
<dbReference type="InterPro" id="IPR013830">
    <property type="entry name" value="SGNH_hydro"/>
</dbReference>
<dbReference type="Gene3D" id="3.40.50.1110">
    <property type="entry name" value="SGNH hydrolase"/>
    <property type="match status" value="1"/>
</dbReference>
<protein>
    <submittedName>
        <fullName evidence="3">Lysophospholipase</fullName>
    </submittedName>
</protein>
<dbReference type="RefSeq" id="WP_060992112.1">
    <property type="nucleotide sequence ID" value="NZ_BSOU01000002.1"/>
</dbReference>
<organism evidence="3 4">
    <name type="scientific">Aliivibrio sifiae</name>
    <dbReference type="NCBI Taxonomy" id="566293"/>
    <lineage>
        <taxon>Bacteria</taxon>
        <taxon>Pseudomonadati</taxon>
        <taxon>Pseudomonadota</taxon>
        <taxon>Gammaproteobacteria</taxon>
        <taxon>Vibrionales</taxon>
        <taxon>Vibrionaceae</taxon>
        <taxon>Aliivibrio</taxon>
    </lineage>
</organism>
<evidence type="ECO:0000313" key="3">
    <source>
        <dbReference type="EMBL" id="PQJ86984.1"/>
    </source>
</evidence>
<dbReference type="EMBL" id="MSCP01000002">
    <property type="protein sequence ID" value="PQJ86984.1"/>
    <property type="molecule type" value="Genomic_DNA"/>
</dbReference>
<dbReference type="OrthoDB" id="5624617at2"/>
<dbReference type="CDD" id="cd01828">
    <property type="entry name" value="sialate_O-acetylesterase_like2"/>
    <property type="match status" value="1"/>
</dbReference>
<feature type="domain" description="SGNH hydrolase-type esterase" evidence="1">
    <location>
        <begin position="110"/>
        <end position="260"/>
    </location>
</feature>
<keyword evidence="5" id="KW-1185">Reference proteome</keyword>
<dbReference type="AlphaFoldDB" id="A0A2S7X6L0"/>
<reference evidence="3 4" key="2">
    <citation type="submission" date="2016-12" db="EMBL/GenBank/DDBJ databases">
        <title>Diversity of luminous bacteria.</title>
        <authorList>
            <person name="Yoshizawa S."/>
            <person name="Kogure K."/>
        </authorList>
    </citation>
    <scope>NUCLEOTIDE SEQUENCE [LARGE SCALE GENOMIC DNA]</scope>
    <source>
        <strain evidence="3 4">NBRC 105001</strain>
    </source>
</reference>
<evidence type="ECO:0000259" key="1">
    <source>
        <dbReference type="Pfam" id="PF13472"/>
    </source>
</evidence>